<proteinExistence type="predicted"/>
<evidence type="ECO:0000313" key="5">
    <source>
        <dbReference type="Proteomes" id="UP000280066"/>
    </source>
</evidence>
<evidence type="ECO:0000313" key="4">
    <source>
        <dbReference type="EMBL" id="RSK35362.1"/>
    </source>
</evidence>
<dbReference type="Gene3D" id="3.40.630.30">
    <property type="match status" value="1"/>
</dbReference>
<dbReference type="PANTHER" id="PTHR43877">
    <property type="entry name" value="AMINOALKYLPHOSPHONATE N-ACETYLTRANSFERASE-RELATED-RELATED"/>
    <property type="match status" value="1"/>
</dbReference>
<keyword evidence="5" id="KW-1185">Reference proteome</keyword>
<dbReference type="EMBL" id="RWIS01000003">
    <property type="protein sequence ID" value="RSK35362.1"/>
    <property type="molecule type" value="Genomic_DNA"/>
</dbReference>
<dbReference type="CDD" id="cd04301">
    <property type="entry name" value="NAT_SF"/>
    <property type="match status" value="1"/>
</dbReference>
<organism evidence="4 5">
    <name type="scientific">Hymenobacter metallilatus</name>
    <dbReference type="NCBI Taxonomy" id="2493666"/>
    <lineage>
        <taxon>Bacteria</taxon>
        <taxon>Pseudomonadati</taxon>
        <taxon>Bacteroidota</taxon>
        <taxon>Cytophagia</taxon>
        <taxon>Cytophagales</taxon>
        <taxon>Hymenobacteraceae</taxon>
        <taxon>Hymenobacter</taxon>
    </lineage>
</organism>
<keyword evidence="1 4" id="KW-0808">Transferase</keyword>
<evidence type="ECO:0000256" key="1">
    <source>
        <dbReference type="ARBA" id="ARBA00022679"/>
    </source>
</evidence>
<dbReference type="InterPro" id="IPR000182">
    <property type="entry name" value="GNAT_dom"/>
</dbReference>
<protein>
    <submittedName>
        <fullName evidence="4">GNAT family N-acetyltransferase</fullName>
    </submittedName>
</protein>
<dbReference type="PANTHER" id="PTHR43877:SF2">
    <property type="entry name" value="AMINOALKYLPHOSPHONATE N-ACETYLTRANSFERASE-RELATED"/>
    <property type="match status" value="1"/>
</dbReference>
<feature type="domain" description="N-acetyltransferase" evidence="3">
    <location>
        <begin position="103"/>
        <end position="242"/>
    </location>
</feature>
<dbReference type="OrthoDB" id="1342666at2"/>
<dbReference type="Pfam" id="PF00583">
    <property type="entry name" value="Acetyltransf_1"/>
    <property type="match status" value="1"/>
</dbReference>
<dbReference type="AlphaFoldDB" id="A0A3R9M3A3"/>
<evidence type="ECO:0000259" key="3">
    <source>
        <dbReference type="PROSITE" id="PS51186"/>
    </source>
</evidence>
<dbReference type="SUPFAM" id="SSF55729">
    <property type="entry name" value="Acyl-CoA N-acyltransferases (Nat)"/>
    <property type="match status" value="1"/>
</dbReference>
<keyword evidence="2" id="KW-0012">Acyltransferase</keyword>
<reference evidence="4 5" key="1">
    <citation type="submission" date="2018-12" db="EMBL/GenBank/DDBJ databases">
        <authorList>
            <person name="Feng G."/>
            <person name="Zhu H."/>
        </authorList>
    </citation>
    <scope>NUCLEOTIDE SEQUENCE [LARGE SCALE GENOMIC DNA]</scope>
    <source>
        <strain evidence="4 5">9PBR-2</strain>
    </source>
</reference>
<dbReference type="PROSITE" id="PS51186">
    <property type="entry name" value="GNAT"/>
    <property type="match status" value="1"/>
</dbReference>
<accession>A0A3R9M3A3</accession>
<comment type="caution">
    <text evidence="4">The sequence shown here is derived from an EMBL/GenBank/DDBJ whole genome shotgun (WGS) entry which is preliminary data.</text>
</comment>
<dbReference type="InterPro" id="IPR016181">
    <property type="entry name" value="Acyl_CoA_acyltransferase"/>
</dbReference>
<sequence length="242" mass="27783">MSLLIEYGVQSLPWDSQFFGFPVGRLKGKRFTEEQLREVIRLAREEGWRLVYWFVEPTDTVSAASAQALRIKLTDRKARFARPVPAIPPPVAPNVLPTDELTPRLLDLARQSGHHSRFRVDPVFQAGLYERLYEHWIRSSVTGQTARQVLVYHPVAQPDALGLITLGYQTTHAIIGLLAVQHEYRGQGIGKQLVEAALHYAHAWQLPEVQVTTQLDNKGACRFYEREGFERVHEEHVYHLWL</sequence>
<dbReference type="RefSeq" id="WP_125427949.1">
    <property type="nucleotide sequence ID" value="NZ_RWIS01000003.1"/>
</dbReference>
<name>A0A3R9M3A3_9BACT</name>
<dbReference type="Proteomes" id="UP000280066">
    <property type="component" value="Unassembled WGS sequence"/>
</dbReference>
<gene>
    <name evidence="4" type="ORF">EI290_06585</name>
</gene>
<dbReference type="InterPro" id="IPR050832">
    <property type="entry name" value="Bact_Acetyltransf"/>
</dbReference>
<evidence type="ECO:0000256" key="2">
    <source>
        <dbReference type="ARBA" id="ARBA00023315"/>
    </source>
</evidence>
<dbReference type="GO" id="GO:0016747">
    <property type="term" value="F:acyltransferase activity, transferring groups other than amino-acyl groups"/>
    <property type="evidence" value="ECO:0007669"/>
    <property type="project" value="InterPro"/>
</dbReference>